<evidence type="ECO:0000313" key="3">
    <source>
        <dbReference type="Proteomes" id="UP000319040"/>
    </source>
</evidence>
<dbReference type="RefSeq" id="WP_221929381.1">
    <property type="nucleotide sequence ID" value="NZ_FXTB01000003.1"/>
</dbReference>
<keyword evidence="1" id="KW-0812">Transmembrane</keyword>
<dbReference type="AlphaFoldDB" id="A0A521CDU3"/>
<dbReference type="Proteomes" id="UP000319040">
    <property type="component" value="Unassembled WGS sequence"/>
</dbReference>
<sequence>MIIDKIIMKKTVVHFYIVAMACIIGLPSCLFEDEEFGGELTEGTIEGETEVFRGNADSINYHIDITQEGLNSAMDSLRKKGTLGQFIPAQYNMRGGKNGELPGPHAYQYQFSLEVDNYAGYMCLPQNFGGRMTSTYYDSQDFNGGAMGSFIQVKNAIVPVLNHPQIDSVPEIKAMALMIYNYSAQEVADIYGPFPYADYKNNIQTSPFTYNPVELIYKNIVSNIDTVVACLKNFDNRPDWYKSAVQGAMYQYDLISSLDNRDIRHWIGFANSLKLRMAMHIVKVNPPLAQQWAEEAVASGVIESPVEQFMLNTLYLGFSHPLATISNLWNDTRLNASFESIMKSLDHPFLEFAFNKNQGRIFNKNDESKFLETDSMVIGLRSGIRMLEGQAYDVNFRTAYSRVDQQTISLTPLYIMKYAEVLFLRAEGALRGWNMGGSAQFFYEEGIKNAYEGERFNSQYVNQIDEYMSREQAIDFVYEDPYNDRYSLTSLTKIGVKWNDGEDNETKLEKIMTQKYIAGFPYSFGAWTDIRRTGYPKIFPVLHDDGDGSIEAGDIIRRIPFPGDNDPATQADIAESGLEALGGPDLQGTRLWWDVQTSSNF</sequence>
<organism evidence="2 3">
    <name type="scientific">Saccharicrinis carchari</name>
    <dbReference type="NCBI Taxonomy" id="1168039"/>
    <lineage>
        <taxon>Bacteria</taxon>
        <taxon>Pseudomonadati</taxon>
        <taxon>Bacteroidota</taxon>
        <taxon>Bacteroidia</taxon>
        <taxon>Marinilabiliales</taxon>
        <taxon>Marinilabiliaceae</taxon>
        <taxon>Saccharicrinis</taxon>
    </lineage>
</organism>
<reference evidence="2 3" key="1">
    <citation type="submission" date="2017-05" db="EMBL/GenBank/DDBJ databases">
        <authorList>
            <person name="Varghese N."/>
            <person name="Submissions S."/>
        </authorList>
    </citation>
    <scope>NUCLEOTIDE SEQUENCE [LARGE SCALE GENOMIC DNA]</scope>
    <source>
        <strain evidence="2 3">DSM 27040</strain>
    </source>
</reference>
<dbReference type="Gene3D" id="1.25.40.390">
    <property type="match status" value="1"/>
</dbReference>
<dbReference type="EMBL" id="FXTB01000003">
    <property type="protein sequence ID" value="SMO57609.1"/>
    <property type="molecule type" value="Genomic_DNA"/>
</dbReference>
<dbReference type="InterPro" id="IPR024302">
    <property type="entry name" value="SusD-like"/>
</dbReference>
<keyword evidence="1" id="KW-0472">Membrane</keyword>
<keyword evidence="2" id="KW-0449">Lipoprotein</keyword>
<dbReference type="PROSITE" id="PS51257">
    <property type="entry name" value="PROKAR_LIPOPROTEIN"/>
    <property type="match status" value="1"/>
</dbReference>
<gene>
    <name evidence="2" type="ORF">SAMN06265379_10328</name>
</gene>
<dbReference type="InterPro" id="IPR011990">
    <property type="entry name" value="TPR-like_helical_dom_sf"/>
</dbReference>
<evidence type="ECO:0000256" key="1">
    <source>
        <dbReference type="SAM" id="Phobius"/>
    </source>
</evidence>
<evidence type="ECO:0000313" key="2">
    <source>
        <dbReference type="EMBL" id="SMO57609.1"/>
    </source>
</evidence>
<dbReference type="SUPFAM" id="SSF48452">
    <property type="entry name" value="TPR-like"/>
    <property type="match status" value="1"/>
</dbReference>
<accession>A0A521CDU3</accession>
<name>A0A521CDU3_SACCC</name>
<proteinExistence type="predicted"/>
<protein>
    <submittedName>
        <fullName evidence="2">Susd and RagB outer membrane lipoprotein</fullName>
    </submittedName>
</protein>
<keyword evidence="3" id="KW-1185">Reference proteome</keyword>
<keyword evidence="1" id="KW-1133">Transmembrane helix</keyword>
<dbReference type="Pfam" id="PF12741">
    <property type="entry name" value="SusD-like"/>
    <property type="match status" value="1"/>
</dbReference>
<feature type="transmembrane region" description="Helical" evidence="1">
    <location>
        <begin position="12"/>
        <end position="31"/>
    </location>
</feature>